<accession>A0A975B9K6</accession>
<dbReference type="EMBL" id="CP061799">
    <property type="protein sequence ID" value="QTA81514.1"/>
    <property type="molecule type" value="Genomic_DNA"/>
</dbReference>
<protein>
    <submittedName>
        <fullName evidence="1">Toxin-antitoxin system, toxin component, type IV</fullName>
    </submittedName>
</protein>
<reference evidence="1" key="1">
    <citation type="journal article" date="2021" name="Microb. Physiol.">
        <title>Proteogenomic Insights into the Physiology of Marine, Sulfate-Reducing, Filamentous Desulfonema limicola and Desulfonema magnum.</title>
        <authorList>
            <person name="Schnaars V."/>
            <person name="Wohlbrand L."/>
            <person name="Scheve S."/>
            <person name="Hinrichs C."/>
            <person name="Reinhardt R."/>
            <person name="Rabus R."/>
        </authorList>
    </citation>
    <scope>NUCLEOTIDE SEQUENCE</scope>
    <source>
        <strain evidence="1">5ac10</strain>
    </source>
</reference>
<sequence>MLKGIPALTGFLKTFQKQIEAFEVAYKEALHSFPPEAWSWGGGTVLSLYYFHHRKSFDVDIFIRDPQIFPYLSPKWLLDNDKTAFSYDYHEAADHIRLVVSKSGIKVDFILSPLILNSGVVKNILLQTGFDFYVETIDEIIAKKIKFRRKYNITRDIFDIAAALTHQPEILQKLYQLKILKLEDIVELNMTLESLDMYRYKKEIELISPDRKMKDISENSRDIIMKAIDILRNKILK</sequence>
<dbReference type="AlphaFoldDB" id="A0A975B9K6"/>
<name>A0A975B9K6_9BACT</name>
<dbReference type="InterPro" id="IPR014942">
    <property type="entry name" value="AbiEii"/>
</dbReference>
<gene>
    <name evidence="1" type="ORF">dnl_38510</name>
</gene>
<evidence type="ECO:0000313" key="1">
    <source>
        <dbReference type="EMBL" id="QTA81514.1"/>
    </source>
</evidence>
<dbReference type="Proteomes" id="UP000663720">
    <property type="component" value="Chromosome"/>
</dbReference>
<dbReference type="KEGG" id="dli:dnl_38510"/>
<keyword evidence="2" id="KW-1185">Reference proteome</keyword>
<dbReference type="Pfam" id="PF08843">
    <property type="entry name" value="AbiEii"/>
    <property type="match status" value="1"/>
</dbReference>
<organism evidence="1 2">
    <name type="scientific">Desulfonema limicola</name>
    <dbReference type="NCBI Taxonomy" id="45656"/>
    <lineage>
        <taxon>Bacteria</taxon>
        <taxon>Pseudomonadati</taxon>
        <taxon>Thermodesulfobacteriota</taxon>
        <taxon>Desulfobacteria</taxon>
        <taxon>Desulfobacterales</taxon>
        <taxon>Desulfococcaceae</taxon>
        <taxon>Desulfonema</taxon>
    </lineage>
</organism>
<evidence type="ECO:0000313" key="2">
    <source>
        <dbReference type="Proteomes" id="UP000663720"/>
    </source>
</evidence>
<proteinExistence type="predicted"/>